<gene>
    <name evidence="2" type="ORF">CcaverHIS019_0702830</name>
</gene>
<proteinExistence type="predicted"/>
<reference evidence="2" key="1">
    <citation type="journal article" date="2023" name="BMC Genomics">
        <title>Chromosome-level genome assemblies of Cutaneotrichosporon spp. (Trichosporonales, Basidiomycota) reveal imbalanced evolution between nucleotide sequences and chromosome synteny.</title>
        <authorList>
            <person name="Kobayashi Y."/>
            <person name="Kayamori A."/>
            <person name="Aoki K."/>
            <person name="Shiwa Y."/>
            <person name="Matsutani M."/>
            <person name="Fujita N."/>
            <person name="Sugita T."/>
            <person name="Iwasaki W."/>
            <person name="Tanaka N."/>
            <person name="Takashima M."/>
        </authorList>
    </citation>
    <scope>NUCLEOTIDE SEQUENCE</scope>
    <source>
        <strain evidence="2">HIS019</strain>
    </source>
</reference>
<dbReference type="Proteomes" id="UP001233271">
    <property type="component" value="Chromosome 7b"/>
</dbReference>
<dbReference type="KEGG" id="ccac:CcaHIS019_0702830"/>
<name>A0AA48LA36_9TREE</name>
<sequence>MPPKRKAASKSGPMAKRDKVQLENQAKEITGQITDEDGEEVEEEVENETDSEYNLKPEMDYDEDEFNPDLKPDVDSDYNHKPKRARKSQSHSKTKTNSTRKPRTGMVGRKWTGAELEALFTAALAGPTPLARFKTAPAIIKFLHERSE</sequence>
<dbReference type="RefSeq" id="XP_060459967.1">
    <property type="nucleotide sequence ID" value="XM_060603699.1"/>
</dbReference>
<evidence type="ECO:0000256" key="1">
    <source>
        <dbReference type="SAM" id="MobiDB-lite"/>
    </source>
</evidence>
<keyword evidence="3" id="KW-1185">Reference proteome</keyword>
<feature type="compositionally biased region" description="Basic and acidic residues" evidence="1">
    <location>
        <begin position="68"/>
        <end position="80"/>
    </location>
</feature>
<protein>
    <submittedName>
        <fullName evidence="2">Uncharacterized protein</fullName>
    </submittedName>
</protein>
<dbReference type="EMBL" id="AP028219">
    <property type="protein sequence ID" value="BEI94702.1"/>
    <property type="molecule type" value="Genomic_DNA"/>
</dbReference>
<organism evidence="2 3">
    <name type="scientific">Cutaneotrichosporon cavernicola</name>
    <dbReference type="NCBI Taxonomy" id="279322"/>
    <lineage>
        <taxon>Eukaryota</taxon>
        <taxon>Fungi</taxon>
        <taxon>Dikarya</taxon>
        <taxon>Basidiomycota</taxon>
        <taxon>Agaricomycotina</taxon>
        <taxon>Tremellomycetes</taxon>
        <taxon>Trichosporonales</taxon>
        <taxon>Trichosporonaceae</taxon>
        <taxon>Cutaneotrichosporon</taxon>
    </lineage>
</organism>
<feature type="compositionally biased region" description="Acidic residues" evidence="1">
    <location>
        <begin position="34"/>
        <end position="51"/>
    </location>
</feature>
<dbReference type="GeneID" id="85498572"/>
<feature type="region of interest" description="Disordered" evidence="1">
    <location>
        <begin position="1"/>
        <end position="109"/>
    </location>
</feature>
<dbReference type="AlphaFoldDB" id="A0AA48LA36"/>
<evidence type="ECO:0000313" key="3">
    <source>
        <dbReference type="Proteomes" id="UP001233271"/>
    </source>
</evidence>
<feature type="compositionally biased region" description="Basic residues" evidence="1">
    <location>
        <begin position="81"/>
        <end position="103"/>
    </location>
</feature>
<accession>A0AA48LA36</accession>
<evidence type="ECO:0000313" key="2">
    <source>
        <dbReference type="EMBL" id="BEI94702.1"/>
    </source>
</evidence>